<evidence type="ECO:0000313" key="5">
    <source>
        <dbReference type="EMBL" id="MBN9643801.1"/>
    </source>
</evidence>
<comment type="similarity">
    <text evidence="1">Belongs to the glycosyltransferase 2 family.</text>
</comment>
<dbReference type="Pfam" id="PF00535">
    <property type="entry name" value="Glycos_transf_2"/>
    <property type="match status" value="1"/>
</dbReference>
<dbReference type="InterPro" id="IPR001173">
    <property type="entry name" value="Glyco_trans_2-like"/>
</dbReference>
<evidence type="ECO:0000256" key="1">
    <source>
        <dbReference type="ARBA" id="ARBA00006739"/>
    </source>
</evidence>
<feature type="domain" description="Glycosyltransferase 2-like" evidence="4">
    <location>
        <begin position="17"/>
        <end position="182"/>
    </location>
</feature>
<organism evidence="5 6">
    <name type="scientific">Corynebacterium mendelii</name>
    <dbReference type="NCBI Taxonomy" id="2765362"/>
    <lineage>
        <taxon>Bacteria</taxon>
        <taxon>Bacillati</taxon>
        <taxon>Actinomycetota</taxon>
        <taxon>Actinomycetes</taxon>
        <taxon>Mycobacteriales</taxon>
        <taxon>Corynebacteriaceae</taxon>
        <taxon>Corynebacterium</taxon>
    </lineage>
</organism>
<proteinExistence type="inferred from homology"/>
<accession>A0A939E157</accession>
<dbReference type="SUPFAM" id="SSF53448">
    <property type="entry name" value="Nucleotide-diphospho-sugar transferases"/>
    <property type="match status" value="1"/>
</dbReference>
<dbReference type="RefSeq" id="WP_207118526.1">
    <property type="nucleotide sequence ID" value="NZ_JAFLEQ010000008.1"/>
</dbReference>
<evidence type="ECO:0000256" key="2">
    <source>
        <dbReference type="ARBA" id="ARBA00022676"/>
    </source>
</evidence>
<dbReference type="PANTHER" id="PTHR43685:SF5">
    <property type="entry name" value="GLYCOSYLTRANSFERASE EPSE-RELATED"/>
    <property type="match status" value="1"/>
</dbReference>
<dbReference type="InterPro" id="IPR050834">
    <property type="entry name" value="Glycosyltransf_2"/>
</dbReference>
<comment type="caution">
    <text evidence="5">The sequence shown here is derived from an EMBL/GenBank/DDBJ whole genome shotgun (WGS) entry which is preliminary data.</text>
</comment>
<reference evidence="5" key="1">
    <citation type="submission" date="2021-03" db="EMBL/GenBank/DDBJ databases">
        <authorList>
            <person name="Sun Q."/>
        </authorList>
    </citation>
    <scope>NUCLEOTIDE SEQUENCE</scope>
    <source>
        <strain evidence="5">CCM 8862</strain>
    </source>
</reference>
<gene>
    <name evidence="5" type="ORF">JZY06_04070</name>
</gene>
<dbReference type="Gene3D" id="3.90.550.10">
    <property type="entry name" value="Spore Coat Polysaccharide Biosynthesis Protein SpsA, Chain A"/>
    <property type="match status" value="1"/>
</dbReference>
<evidence type="ECO:0000259" key="4">
    <source>
        <dbReference type="Pfam" id="PF00535"/>
    </source>
</evidence>
<evidence type="ECO:0000313" key="6">
    <source>
        <dbReference type="Proteomes" id="UP000664332"/>
    </source>
</evidence>
<sequence>MNQSRPPTRHRQDTCTVMVTVYHKNTARELTECLDSLAAQTRPAEQILIVIDGPVGGDLHRVIDDFRDHHPETTVVALPDNRGSGPASRQGLDHVTGTWLARLDADDIACPERLATQLEFLARHPGISVLGTALAEFEGDTGHVVGIRRLAENHPDIVRYATINSPVNHPSCMMRTSAVKDVGGYRDVPKMEDYDLFVRLIAGGWRLHNLPEPLTYFRMSPEVHSRRTGTDVMASEWAMQKTLVDSGLIGPVRAGVNLVARTGYRLLPKKLLKHAYTALFRR</sequence>
<keyword evidence="3" id="KW-0808">Transferase</keyword>
<dbReference type="PANTHER" id="PTHR43685">
    <property type="entry name" value="GLYCOSYLTRANSFERASE"/>
    <property type="match status" value="1"/>
</dbReference>
<dbReference type="InterPro" id="IPR029044">
    <property type="entry name" value="Nucleotide-diphossugar_trans"/>
</dbReference>
<keyword evidence="2" id="KW-0328">Glycosyltransferase</keyword>
<dbReference type="Proteomes" id="UP000664332">
    <property type="component" value="Unassembled WGS sequence"/>
</dbReference>
<keyword evidence="6" id="KW-1185">Reference proteome</keyword>
<dbReference type="AlphaFoldDB" id="A0A939E157"/>
<evidence type="ECO:0000256" key="3">
    <source>
        <dbReference type="ARBA" id="ARBA00022679"/>
    </source>
</evidence>
<protein>
    <submittedName>
        <fullName evidence="5">Glycosyltransferase</fullName>
    </submittedName>
</protein>
<dbReference type="EMBL" id="JAFLEQ010000008">
    <property type="protein sequence ID" value="MBN9643801.1"/>
    <property type="molecule type" value="Genomic_DNA"/>
</dbReference>
<dbReference type="GO" id="GO:0016757">
    <property type="term" value="F:glycosyltransferase activity"/>
    <property type="evidence" value="ECO:0007669"/>
    <property type="project" value="UniProtKB-KW"/>
</dbReference>
<name>A0A939E157_9CORY</name>